<protein>
    <submittedName>
        <fullName evidence="1">Uncharacterized protein</fullName>
    </submittedName>
</protein>
<evidence type="ECO:0000313" key="2">
    <source>
        <dbReference type="Proteomes" id="UP000250275"/>
    </source>
</evidence>
<dbReference type="EMBL" id="KQ760549">
    <property type="protein sequence ID" value="OAD59895.1"/>
    <property type="molecule type" value="Genomic_DNA"/>
</dbReference>
<accession>A0A310SJG7</accession>
<dbReference type="Proteomes" id="UP000250275">
    <property type="component" value="Unassembled WGS sequence"/>
</dbReference>
<organism evidence="1 2">
    <name type="scientific">Eufriesea mexicana</name>
    <dbReference type="NCBI Taxonomy" id="516756"/>
    <lineage>
        <taxon>Eukaryota</taxon>
        <taxon>Metazoa</taxon>
        <taxon>Ecdysozoa</taxon>
        <taxon>Arthropoda</taxon>
        <taxon>Hexapoda</taxon>
        <taxon>Insecta</taxon>
        <taxon>Pterygota</taxon>
        <taxon>Neoptera</taxon>
        <taxon>Endopterygota</taxon>
        <taxon>Hymenoptera</taxon>
        <taxon>Apocrita</taxon>
        <taxon>Aculeata</taxon>
        <taxon>Apoidea</taxon>
        <taxon>Anthophila</taxon>
        <taxon>Apidae</taxon>
        <taxon>Eufriesea</taxon>
    </lineage>
</organism>
<reference evidence="1 2" key="1">
    <citation type="submission" date="2015-07" db="EMBL/GenBank/DDBJ databases">
        <title>The genome of Eufriesea mexicana.</title>
        <authorList>
            <person name="Pan H."/>
            <person name="Kapheim K."/>
        </authorList>
    </citation>
    <scope>NUCLEOTIDE SEQUENCE [LARGE SCALE GENOMIC DNA]</scope>
    <source>
        <strain evidence="1">0111107269</strain>
        <tissue evidence="1">Whole body</tissue>
    </source>
</reference>
<proteinExistence type="predicted"/>
<gene>
    <name evidence="1" type="ORF">WN48_06460</name>
</gene>
<evidence type="ECO:0000313" key="1">
    <source>
        <dbReference type="EMBL" id="OAD59895.1"/>
    </source>
</evidence>
<name>A0A310SJG7_9HYME</name>
<sequence>MAADLNVTERVIRLEGGGPERLAFENCSPTLTEALSGACHKRVVRLSWENLVAKPILETGSLSEDLVQRLDR</sequence>
<dbReference type="AlphaFoldDB" id="A0A310SJG7"/>
<keyword evidence="2" id="KW-1185">Reference proteome</keyword>